<proteinExistence type="predicted"/>
<keyword evidence="1" id="KW-0472">Membrane</keyword>
<accession>A0ABU1U8E4</accession>
<reference evidence="2 3" key="1">
    <citation type="submission" date="2023-07" db="EMBL/GenBank/DDBJ databases">
        <title>Sorghum-associated microbial communities from plants grown in Nebraska, USA.</title>
        <authorList>
            <person name="Schachtman D."/>
        </authorList>
    </citation>
    <scope>NUCLEOTIDE SEQUENCE [LARGE SCALE GENOMIC DNA]</scope>
    <source>
        <strain evidence="2 3">BE167</strain>
    </source>
</reference>
<evidence type="ECO:0000313" key="3">
    <source>
        <dbReference type="Proteomes" id="UP001252243"/>
    </source>
</evidence>
<evidence type="ECO:0000313" key="2">
    <source>
        <dbReference type="EMBL" id="MDR7081455.1"/>
    </source>
</evidence>
<comment type="caution">
    <text evidence="2">The sequence shown here is derived from an EMBL/GenBank/DDBJ whole genome shotgun (WGS) entry which is preliminary data.</text>
</comment>
<dbReference type="Proteomes" id="UP001252243">
    <property type="component" value="Unassembled WGS sequence"/>
</dbReference>
<dbReference type="EMBL" id="JAVDVQ010000002">
    <property type="protein sequence ID" value="MDR7081455.1"/>
    <property type="molecule type" value="Genomic_DNA"/>
</dbReference>
<protein>
    <submittedName>
        <fullName evidence="2">Uncharacterized protein</fullName>
    </submittedName>
</protein>
<keyword evidence="3" id="KW-1185">Reference proteome</keyword>
<sequence length="42" mass="4664">MNKHIARAVQVTVQQTFYTIIVLSFFLIPSILEGLLFGPVSA</sequence>
<gene>
    <name evidence="2" type="ORF">J2X01_000732</name>
</gene>
<feature type="transmembrane region" description="Helical" evidence="1">
    <location>
        <begin position="17"/>
        <end position="37"/>
    </location>
</feature>
<dbReference type="RefSeq" id="WP_310050624.1">
    <property type="nucleotide sequence ID" value="NZ_JAVDVQ010000002.1"/>
</dbReference>
<evidence type="ECO:0000256" key="1">
    <source>
        <dbReference type="SAM" id="Phobius"/>
    </source>
</evidence>
<name>A0ABU1U8E4_9MICC</name>
<keyword evidence="1" id="KW-0812">Transmembrane</keyword>
<organism evidence="2 3">
    <name type="scientific">Arthrobacter ginsengisoli</name>
    <dbReference type="NCBI Taxonomy" id="1356565"/>
    <lineage>
        <taxon>Bacteria</taxon>
        <taxon>Bacillati</taxon>
        <taxon>Actinomycetota</taxon>
        <taxon>Actinomycetes</taxon>
        <taxon>Micrococcales</taxon>
        <taxon>Micrococcaceae</taxon>
        <taxon>Arthrobacter</taxon>
    </lineage>
</organism>
<keyword evidence="1" id="KW-1133">Transmembrane helix</keyword>